<feature type="region of interest" description="Disordered" evidence="7">
    <location>
        <begin position="86"/>
        <end position="111"/>
    </location>
</feature>
<comment type="subcellular location">
    <subcellularLocation>
        <location evidence="1">Nucleus</location>
    </subcellularLocation>
</comment>
<dbReference type="InterPro" id="IPR017887">
    <property type="entry name" value="TF_TCP_subgr"/>
</dbReference>
<reference evidence="11" key="3">
    <citation type="submission" date="2025-05" db="UniProtKB">
        <authorList>
            <consortium name="RefSeq"/>
        </authorList>
    </citation>
    <scope>NUCLEOTIDE SEQUENCE [LARGE SCALE GENOMIC DNA]</scope>
</reference>
<keyword evidence="5" id="KW-0804">Transcription</keyword>
<dbReference type="PROSITE" id="PS51370">
    <property type="entry name" value="R"/>
    <property type="match status" value="1"/>
</dbReference>
<sequence>MFVFNSCSNNNHGNDYSISFPDHSFLHFPSPFDDDGNPTNSLLLQQQSQHDIFLHHHIPLNEPSPPPPSTFVNALRSSETINNDVFHQDLISQKKRSSSKRDRHSKINTLHGPRDRRMRLSLPVAKEFFGLQDMLGVDKASKTVEWLLFQARHAIKKLSKDQQSFHIDGNGDTRSPSSVSDGEVVSGIIDETPTVVNNNDINRKELEIGRKATTKKEKRSRVGRKMAFHPFTRECREKARARARARAREKQLQIEGTSTTTKLQDVSKISLWMSSTQMENNGNDEQLRTRNEGKIIIDHETTDDCLMIMGRWSPSNSIYCNSLNNNNNGSPQEHPYGDFQFLVKSWEPYNNHSIC</sequence>
<keyword evidence="2" id="KW-0217">Developmental protein</keyword>
<dbReference type="KEGG" id="cmo:103494105"/>
<keyword evidence="11" id="KW-1185">Reference proteome</keyword>
<evidence type="ECO:0000256" key="4">
    <source>
        <dbReference type="ARBA" id="ARBA00023125"/>
    </source>
</evidence>
<keyword evidence="4" id="KW-0238">DNA-binding</keyword>
<dbReference type="EnsemblPlants" id="MELO3C017286.2.1">
    <property type="protein sequence ID" value="MELO3C017286.2.1"/>
    <property type="gene ID" value="MELO3C017286.2"/>
</dbReference>
<gene>
    <name evidence="12" type="primary">LOC103494105</name>
    <name evidence="10" type="synonym">103494105</name>
</gene>
<dbReference type="GO" id="GO:0043565">
    <property type="term" value="F:sequence-specific DNA binding"/>
    <property type="evidence" value="ECO:0007669"/>
    <property type="project" value="TreeGrafter"/>
</dbReference>
<accession>A0A1S3BWV5</accession>
<dbReference type="PROSITE" id="PS51369">
    <property type="entry name" value="TCP"/>
    <property type="match status" value="1"/>
</dbReference>
<feature type="domain" description="R" evidence="9">
    <location>
        <begin position="233"/>
        <end position="250"/>
    </location>
</feature>
<organism evidence="11 12">
    <name type="scientific">Cucumis melo</name>
    <name type="common">Muskmelon</name>
    <dbReference type="NCBI Taxonomy" id="3656"/>
    <lineage>
        <taxon>Eukaryota</taxon>
        <taxon>Viridiplantae</taxon>
        <taxon>Streptophyta</taxon>
        <taxon>Embryophyta</taxon>
        <taxon>Tracheophyta</taxon>
        <taxon>Spermatophyta</taxon>
        <taxon>Magnoliopsida</taxon>
        <taxon>eudicotyledons</taxon>
        <taxon>Gunneridae</taxon>
        <taxon>Pentapetalae</taxon>
        <taxon>rosids</taxon>
        <taxon>fabids</taxon>
        <taxon>Cucurbitales</taxon>
        <taxon>Cucurbitaceae</taxon>
        <taxon>Benincaseae</taxon>
        <taxon>Cucumis</taxon>
    </lineage>
</organism>
<evidence type="ECO:0000256" key="1">
    <source>
        <dbReference type="ARBA" id="ARBA00004123"/>
    </source>
</evidence>
<protein>
    <submittedName>
        <fullName evidence="12">Transcription factor DICHOTOMA-like</fullName>
    </submittedName>
</protein>
<evidence type="ECO:0000256" key="6">
    <source>
        <dbReference type="ARBA" id="ARBA00023242"/>
    </source>
</evidence>
<dbReference type="PANTHER" id="PTHR31072">
    <property type="entry name" value="TRANSCRIPTION FACTOR TCP4-RELATED"/>
    <property type="match status" value="1"/>
</dbReference>
<feature type="domain" description="TCP" evidence="8">
    <location>
        <begin position="100"/>
        <end position="158"/>
    </location>
</feature>
<dbReference type="InterPro" id="IPR005333">
    <property type="entry name" value="Transcription_factor_TCP"/>
</dbReference>
<dbReference type="Pfam" id="PF03634">
    <property type="entry name" value="TCP"/>
    <property type="match status" value="1"/>
</dbReference>
<dbReference type="InterPro" id="IPR017888">
    <property type="entry name" value="CYC/TB1_R_domain"/>
</dbReference>
<proteinExistence type="predicted"/>
<keyword evidence="6" id="KW-0539">Nucleus</keyword>
<reference evidence="10" key="1">
    <citation type="submission" date="2023-03" db="UniProtKB">
        <authorList>
            <consortium name="EnsemblPlants"/>
        </authorList>
    </citation>
    <scope>IDENTIFICATION</scope>
</reference>
<evidence type="ECO:0000256" key="5">
    <source>
        <dbReference type="ARBA" id="ARBA00023163"/>
    </source>
</evidence>
<evidence type="ECO:0000313" key="11">
    <source>
        <dbReference type="Proteomes" id="UP001652600"/>
    </source>
</evidence>
<evidence type="ECO:0000259" key="9">
    <source>
        <dbReference type="PROSITE" id="PS51370"/>
    </source>
</evidence>
<evidence type="ECO:0000256" key="2">
    <source>
        <dbReference type="ARBA" id="ARBA00022473"/>
    </source>
</evidence>
<dbReference type="OrthoDB" id="1896834at2759"/>
<evidence type="ECO:0000256" key="3">
    <source>
        <dbReference type="ARBA" id="ARBA00023015"/>
    </source>
</evidence>
<dbReference type="SMR" id="A0A1S3BWV5"/>
<dbReference type="GO" id="GO:0003700">
    <property type="term" value="F:DNA-binding transcription factor activity"/>
    <property type="evidence" value="ECO:0007669"/>
    <property type="project" value="InterPro"/>
</dbReference>
<dbReference type="PANTHER" id="PTHR31072:SF226">
    <property type="entry name" value="TRANSCRIPTION FACTOR TCP18"/>
    <property type="match status" value="1"/>
</dbReference>
<dbReference type="GeneID" id="103494105"/>
<dbReference type="GO" id="GO:2000032">
    <property type="term" value="P:regulation of secondary shoot formation"/>
    <property type="evidence" value="ECO:0007669"/>
    <property type="project" value="TreeGrafter"/>
</dbReference>
<dbReference type="GO" id="GO:0005634">
    <property type="term" value="C:nucleus"/>
    <property type="evidence" value="ECO:0007669"/>
    <property type="project" value="UniProtKB-SubCell"/>
</dbReference>
<dbReference type="Gramene" id="MELO3C017286.2.1">
    <property type="protein sequence ID" value="MELO3C017286.2.1"/>
    <property type="gene ID" value="MELO3C017286.2"/>
</dbReference>
<evidence type="ECO:0000313" key="12">
    <source>
        <dbReference type="RefSeq" id="XP_008453366.1"/>
    </source>
</evidence>
<evidence type="ECO:0000313" key="10">
    <source>
        <dbReference type="EnsemblPlants" id="MELO3C017286.2.1"/>
    </source>
</evidence>
<dbReference type="Proteomes" id="UP001652600">
    <property type="component" value="Chromosome 2"/>
</dbReference>
<name>A0A1S3BWV5_CUCME</name>
<dbReference type="AlphaFoldDB" id="A0A1S3BWV5"/>
<feature type="compositionally biased region" description="Basic residues" evidence="7">
    <location>
        <begin position="93"/>
        <end position="106"/>
    </location>
</feature>
<evidence type="ECO:0000259" key="8">
    <source>
        <dbReference type="PROSITE" id="PS51369"/>
    </source>
</evidence>
<evidence type="ECO:0000256" key="7">
    <source>
        <dbReference type="SAM" id="MobiDB-lite"/>
    </source>
</evidence>
<dbReference type="eggNOG" id="ENOG502QUQ6">
    <property type="taxonomic scope" value="Eukaryota"/>
</dbReference>
<keyword evidence="3" id="KW-0805">Transcription regulation</keyword>
<dbReference type="InParanoid" id="A0A1S3BWV5"/>
<dbReference type="RefSeq" id="XP_008453366.1">
    <property type="nucleotide sequence ID" value="XM_008455144.2"/>
</dbReference>
<reference evidence="12" key="2">
    <citation type="submission" date="2025-04" db="UniProtKB">
        <authorList>
            <consortium name="RefSeq"/>
        </authorList>
    </citation>
    <scope>IDENTIFICATION</scope>
</reference>